<name>A0A8H6MYF8_9PEZI</name>
<accession>A0A8H6MYF8</accession>
<evidence type="ECO:0000313" key="1">
    <source>
        <dbReference type="EMBL" id="KAF6813679.1"/>
    </source>
</evidence>
<dbReference type="EMBL" id="WIGM01000750">
    <property type="protein sequence ID" value="KAF6813679.1"/>
    <property type="molecule type" value="Genomic_DNA"/>
</dbReference>
<organism evidence="1 2">
    <name type="scientific">Colletotrichum musicola</name>
    <dbReference type="NCBI Taxonomy" id="2175873"/>
    <lineage>
        <taxon>Eukaryota</taxon>
        <taxon>Fungi</taxon>
        <taxon>Dikarya</taxon>
        <taxon>Ascomycota</taxon>
        <taxon>Pezizomycotina</taxon>
        <taxon>Sordariomycetes</taxon>
        <taxon>Hypocreomycetidae</taxon>
        <taxon>Glomerellales</taxon>
        <taxon>Glomerellaceae</taxon>
        <taxon>Colletotrichum</taxon>
        <taxon>Colletotrichum orchidearum species complex</taxon>
    </lineage>
</organism>
<gene>
    <name evidence="1" type="ORF">CMUS01_12786</name>
</gene>
<protein>
    <submittedName>
        <fullName evidence="1">Uncharacterized protein</fullName>
    </submittedName>
</protein>
<dbReference type="Proteomes" id="UP000639643">
    <property type="component" value="Unassembled WGS sequence"/>
</dbReference>
<keyword evidence="2" id="KW-1185">Reference proteome</keyword>
<evidence type="ECO:0000313" key="2">
    <source>
        <dbReference type="Proteomes" id="UP000639643"/>
    </source>
</evidence>
<dbReference type="OrthoDB" id="3549294at2759"/>
<comment type="caution">
    <text evidence="1">The sequence shown here is derived from an EMBL/GenBank/DDBJ whole genome shotgun (WGS) entry which is preliminary data.</text>
</comment>
<reference evidence="1" key="1">
    <citation type="journal article" date="2020" name="Phytopathology">
        <title>Genome Sequence Resources of Colletotrichum truncatum, C. plurivorum, C. musicola, and C. sojae: Four Species Pathogenic to Soybean (Glycine max).</title>
        <authorList>
            <person name="Rogerio F."/>
            <person name="Boufleur T.R."/>
            <person name="Ciampi-Guillardi M."/>
            <person name="Sukno S.A."/>
            <person name="Thon M.R."/>
            <person name="Massola Junior N.S."/>
            <person name="Baroncelli R."/>
        </authorList>
    </citation>
    <scope>NUCLEOTIDE SEQUENCE</scope>
    <source>
        <strain evidence="1">LFN0074</strain>
    </source>
</reference>
<sequence length="625" mass="68995">MSPSPPVEMADCLRPTDDAFKNFYERAYRTSFTLLKRAAANRSIPPTCLRVDPSLFSQHAALPVGVGIDQYGLVTASSTWTSVGGPCDTVDFHQTFQVFSSVHKPTKTVIFDDRDLELPIGEDDEHLIVLVHAWAYVLSARWTKIVASASPMEYTACHTSWAADQRPHEATDGSRLVTVELGSNLTDDAARWWTAVLAPAVGWKAAIPGEQYRGLSPWSVTREDSKYAIILNGPRNLAGTCGSTPAPFEAALQYINDYCALHRAHEKSRTALAAALQLPLANLERRTILLHAPRACPVRRADETAPAVLDSQNDGLVHQMDRLLTLSINVQGMGSLLGSVFYEPDIPANACGAWLQGTMAVLKSKEADSLPVLARMFSDRRPHISYLWLGGIVTGAHKDFLRSNLHLIGMNRIDLHAATWTGTLHSFIQEPTTPVQPGSKCISRADECRLIFLTQEPPRDIPPIFPYPPLGETAIQDVDLGVQLHAHCPHQHRLRFVSITWNCADGTTNVQEAGQLPQVHRSVDTDGCQGGESEPIEVDYGWLDRERDTSETVTRNLFIWMRDMDGFTVADRKILQHEWIDAFDSSDDESVGAEGDGASGYGLNNEGKMGRWLARAMTARRRNSA</sequence>
<proteinExistence type="predicted"/>
<dbReference type="AlphaFoldDB" id="A0A8H6MYF8"/>